<dbReference type="AlphaFoldDB" id="A0A8S3G6S4"/>
<evidence type="ECO:0008006" key="6">
    <source>
        <dbReference type="Google" id="ProtNLM"/>
    </source>
</evidence>
<dbReference type="GO" id="GO:0016477">
    <property type="term" value="P:cell migration"/>
    <property type="evidence" value="ECO:0007669"/>
    <property type="project" value="TreeGrafter"/>
</dbReference>
<evidence type="ECO:0000256" key="2">
    <source>
        <dbReference type="ARBA" id="ARBA00008376"/>
    </source>
</evidence>
<reference evidence="4" key="1">
    <citation type="submission" date="2021-02" db="EMBL/GenBank/DDBJ databases">
        <authorList>
            <person name="Nowell W R."/>
        </authorList>
    </citation>
    <scope>NUCLEOTIDE SEQUENCE</scope>
</reference>
<comment type="similarity">
    <text evidence="2">Belongs to the vinculin/alpha-catenin family.</text>
</comment>
<dbReference type="InterPro" id="IPR006077">
    <property type="entry name" value="Vinculin/catenin"/>
</dbReference>
<dbReference type="InterPro" id="IPR036723">
    <property type="entry name" value="Alpha-catenin/vinculin-like_sf"/>
</dbReference>
<dbReference type="GO" id="GO:0005737">
    <property type="term" value="C:cytoplasm"/>
    <property type="evidence" value="ECO:0007669"/>
    <property type="project" value="UniProtKB-SubCell"/>
</dbReference>
<protein>
    <recommendedName>
        <fullName evidence="6">Catenin alpha-2</fullName>
    </recommendedName>
</protein>
<dbReference type="Gene3D" id="1.20.120.230">
    <property type="entry name" value="Alpha-catenin/vinculin-like"/>
    <property type="match status" value="1"/>
</dbReference>
<gene>
    <name evidence="4" type="ORF">BYL167_LOCUS72611</name>
</gene>
<dbReference type="Proteomes" id="UP000681967">
    <property type="component" value="Unassembled WGS sequence"/>
</dbReference>
<dbReference type="PANTHER" id="PTHR18914">
    <property type="entry name" value="ALPHA CATENIN"/>
    <property type="match status" value="1"/>
</dbReference>
<dbReference type="PANTHER" id="PTHR18914:SF9">
    <property type="entry name" value="CATENIN ALPHA"/>
    <property type="match status" value="1"/>
</dbReference>
<comment type="caution">
    <text evidence="4">The sequence shown here is derived from an EMBL/GenBank/DDBJ whole genome shotgun (WGS) entry which is preliminary data.</text>
</comment>
<dbReference type="GO" id="GO:0008013">
    <property type="term" value="F:beta-catenin binding"/>
    <property type="evidence" value="ECO:0007669"/>
    <property type="project" value="TreeGrafter"/>
</dbReference>
<sequence>LDSATSLITAAKNLMNAVVLTVKASYIASTKYRSKAGNKEPIVQWKMRLPEKKPLVFVDRQNETNSRTKKSTVKKRLEPIHLLNEFHN</sequence>
<evidence type="ECO:0000313" key="4">
    <source>
        <dbReference type="EMBL" id="CAF5152608.1"/>
    </source>
</evidence>
<dbReference type="EMBL" id="CAJOBH010258849">
    <property type="protein sequence ID" value="CAF5152608.1"/>
    <property type="molecule type" value="Genomic_DNA"/>
</dbReference>
<dbReference type="Pfam" id="PF01044">
    <property type="entry name" value="Vinculin"/>
    <property type="match status" value="1"/>
</dbReference>
<dbReference type="GO" id="GO:0016342">
    <property type="term" value="C:catenin complex"/>
    <property type="evidence" value="ECO:0007669"/>
    <property type="project" value="TreeGrafter"/>
</dbReference>
<evidence type="ECO:0000256" key="3">
    <source>
        <dbReference type="ARBA" id="ARBA00022490"/>
    </source>
</evidence>
<accession>A0A8S3G6S4</accession>
<dbReference type="GO" id="GO:0051015">
    <property type="term" value="F:actin filament binding"/>
    <property type="evidence" value="ECO:0007669"/>
    <property type="project" value="InterPro"/>
</dbReference>
<evidence type="ECO:0000256" key="1">
    <source>
        <dbReference type="ARBA" id="ARBA00004496"/>
    </source>
</evidence>
<dbReference type="GO" id="GO:0098609">
    <property type="term" value="P:cell-cell adhesion"/>
    <property type="evidence" value="ECO:0007669"/>
    <property type="project" value="TreeGrafter"/>
</dbReference>
<name>A0A8S3G6S4_9BILA</name>
<proteinExistence type="inferred from homology"/>
<keyword evidence="3" id="KW-0963">Cytoplasm</keyword>
<organism evidence="4 5">
    <name type="scientific">Rotaria magnacalcarata</name>
    <dbReference type="NCBI Taxonomy" id="392030"/>
    <lineage>
        <taxon>Eukaryota</taxon>
        <taxon>Metazoa</taxon>
        <taxon>Spiralia</taxon>
        <taxon>Gnathifera</taxon>
        <taxon>Rotifera</taxon>
        <taxon>Eurotatoria</taxon>
        <taxon>Bdelloidea</taxon>
        <taxon>Philodinida</taxon>
        <taxon>Philodinidae</taxon>
        <taxon>Rotaria</taxon>
    </lineage>
</organism>
<feature type="non-terminal residue" evidence="4">
    <location>
        <position position="1"/>
    </location>
</feature>
<comment type="subcellular location">
    <subcellularLocation>
        <location evidence="1">Cytoplasm</location>
    </subcellularLocation>
</comment>
<dbReference type="SUPFAM" id="SSF47220">
    <property type="entry name" value="alpha-catenin/vinculin-like"/>
    <property type="match status" value="1"/>
</dbReference>
<evidence type="ECO:0000313" key="5">
    <source>
        <dbReference type="Proteomes" id="UP000681967"/>
    </source>
</evidence>
<dbReference type="GO" id="GO:0005912">
    <property type="term" value="C:adherens junction"/>
    <property type="evidence" value="ECO:0007669"/>
    <property type="project" value="TreeGrafter"/>
</dbReference>